<comment type="caution">
    <text evidence="1">The sequence shown here is derived from an EMBL/GenBank/DDBJ whole genome shotgun (WGS) entry which is preliminary data.</text>
</comment>
<keyword evidence="2" id="KW-1185">Reference proteome</keyword>
<gene>
    <name evidence="1" type="ORF">F4820DRAFT_445516</name>
</gene>
<evidence type="ECO:0000313" key="1">
    <source>
        <dbReference type="EMBL" id="KAI4867932.1"/>
    </source>
</evidence>
<proteinExistence type="predicted"/>
<dbReference type="Proteomes" id="UP001497700">
    <property type="component" value="Unassembled WGS sequence"/>
</dbReference>
<name>A0ACB9Z9E8_9PEZI</name>
<reference evidence="1 2" key="1">
    <citation type="journal article" date="2022" name="New Phytol.">
        <title>Ecological generalism drives hyperdiversity of secondary metabolite gene clusters in xylarialean endophytes.</title>
        <authorList>
            <person name="Franco M.E.E."/>
            <person name="Wisecaver J.H."/>
            <person name="Arnold A.E."/>
            <person name="Ju Y.M."/>
            <person name="Slot J.C."/>
            <person name="Ahrendt S."/>
            <person name="Moore L.P."/>
            <person name="Eastman K.E."/>
            <person name="Scott K."/>
            <person name="Konkel Z."/>
            <person name="Mondo S.J."/>
            <person name="Kuo A."/>
            <person name="Hayes R.D."/>
            <person name="Haridas S."/>
            <person name="Andreopoulos B."/>
            <person name="Riley R."/>
            <person name="LaButti K."/>
            <person name="Pangilinan J."/>
            <person name="Lipzen A."/>
            <person name="Amirebrahimi M."/>
            <person name="Yan J."/>
            <person name="Adam C."/>
            <person name="Keymanesh K."/>
            <person name="Ng V."/>
            <person name="Louie K."/>
            <person name="Northen T."/>
            <person name="Drula E."/>
            <person name="Henrissat B."/>
            <person name="Hsieh H.M."/>
            <person name="Youens-Clark K."/>
            <person name="Lutzoni F."/>
            <person name="Miadlikowska J."/>
            <person name="Eastwood D.C."/>
            <person name="Hamelin R.C."/>
            <person name="Grigoriev I.V."/>
            <person name="U'Ren J.M."/>
        </authorList>
    </citation>
    <scope>NUCLEOTIDE SEQUENCE [LARGE SCALE GENOMIC DNA]</scope>
    <source>
        <strain evidence="1 2">CBS 119005</strain>
    </source>
</reference>
<sequence length="251" mass="27797">MKTLLPIAALSRVANAIHAVSVVSRTPYDCDAVRGVDVYFAPDENTIHANFPTVALSVIPPAHGFPNGDSVALCDATVDFEDFLPGRRFAISNVTWSTGHLNLSGTEVLNSLSSKVKLSVEHQTHYYPVRYPIVKDLSLATLVNLDVNPGLAGKNYEGYHGDFNFTADNPNLVWSNCLYGYLDNSTKFDFEMVIRTVGGGTSEPGWTMDLGLIWEECYPVETGWGQTIIRGWESCTYSETNQTSRTRRRLH</sequence>
<organism evidence="1 2">
    <name type="scientific">Hypoxylon rubiginosum</name>
    <dbReference type="NCBI Taxonomy" id="110542"/>
    <lineage>
        <taxon>Eukaryota</taxon>
        <taxon>Fungi</taxon>
        <taxon>Dikarya</taxon>
        <taxon>Ascomycota</taxon>
        <taxon>Pezizomycotina</taxon>
        <taxon>Sordariomycetes</taxon>
        <taxon>Xylariomycetidae</taxon>
        <taxon>Xylariales</taxon>
        <taxon>Hypoxylaceae</taxon>
        <taxon>Hypoxylon</taxon>
    </lineage>
</organism>
<evidence type="ECO:0000313" key="2">
    <source>
        <dbReference type="Proteomes" id="UP001497700"/>
    </source>
</evidence>
<dbReference type="EMBL" id="MU393442">
    <property type="protein sequence ID" value="KAI4867932.1"/>
    <property type="molecule type" value="Genomic_DNA"/>
</dbReference>
<accession>A0ACB9Z9E8</accession>
<protein>
    <submittedName>
        <fullName evidence="1">Uncharacterized protein</fullName>
    </submittedName>
</protein>